<dbReference type="Proteomes" id="UP000674234">
    <property type="component" value="Unassembled WGS sequence"/>
</dbReference>
<evidence type="ECO:0000313" key="4">
    <source>
        <dbReference type="Proteomes" id="UP000674234"/>
    </source>
</evidence>
<dbReference type="InterPro" id="IPR031928">
    <property type="entry name" value="RsdA_SigD-bd"/>
</dbReference>
<evidence type="ECO:0000313" key="3">
    <source>
        <dbReference type="EMBL" id="MBP2704815.1"/>
    </source>
</evidence>
<organism evidence="3 4">
    <name type="scientific">Microbispora oryzae</name>
    <dbReference type="NCBI Taxonomy" id="2806554"/>
    <lineage>
        <taxon>Bacteria</taxon>
        <taxon>Bacillati</taxon>
        <taxon>Actinomycetota</taxon>
        <taxon>Actinomycetes</taxon>
        <taxon>Streptosporangiales</taxon>
        <taxon>Streptosporangiaceae</taxon>
        <taxon>Microbispora</taxon>
    </lineage>
</organism>
<comment type="caution">
    <text evidence="3">The sequence shown here is derived from an EMBL/GenBank/DDBJ whole genome shotgun (WGS) entry which is preliminary data.</text>
</comment>
<dbReference type="Gene3D" id="6.10.250.1300">
    <property type="match status" value="1"/>
</dbReference>
<protein>
    <recommendedName>
        <fullName evidence="2">Anti-sigma-D factor RsdA sigma factor binding region domain-containing protein</fullName>
    </recommendedName>
</protein>
<evidence type="ECO:0000259" key="2">
    <source>
        <dbReference type="Pfam" id="PF16751"/>
    </source>
</evidence>
<keyword evidence="4" id="KW-1185">Reference proteome</keyword>
<dbReference type="RefSeq" id="WP_210156110.1">
    <property type="nucleotide sequence ID" value="NZ_JAFCNB010000006.1"/>
</dbReference>
<feature type="domain" description="Anti-sigma-D factor RsdA sigma factor binding region" evidence="2">
    <location>
        <begin position="23"/>
        <end position="55"/>
    </location>
</feature>
<dbReference type="AlphaFoldDB" id="A0A941AI51"/>
<dbReference type="EMBL" id="JAFCNB010000006">
    <property type="protein sequence ID" value="MBP2704815.1"/>
    <property type="molecule type" value="Genomic_DNA"/>
</dbReference>
<proteinExistence type="predicted"/>
<sequence>MTVDRRRTAHRKGSYGDAGVDGDLRRVDAVLDALGRREPVSGGDPAVRVLAALAADVDGQWLSSVSITPST</sequence>
<feature type="region of interest" description="Disordered" evidence="1">
    <location>
        <begin position="1"/>
        <end position="20"/>
    </location>
</feature>
<evidence type="ECO:0000256" key="1">
    <source>
        <dbReference type="SAM" id="MobiDB-lite"/>
    </source>
</evidence>
<name>A0A941AI51_9ACTN</name>
<accession>A0A941AI51</accession>
<reference evidence="3" key="1">
    <citation type="submission" date="2021-02" db="EMBL/GenBank/DDBJ databases">
        <title>Draft genome sequence of Microbispora sp. RL4-1S isolated from rice leaves in Thailand.</title>
        <authorList>
            <person name="Muangham S."/>
            <person name="Duangmal K."/>
        </authorList>
    </citation>
    <scope>NUCLEOTIDE SEQUENCE</scope>
    <source>
        <strain evidence="3">RL4-1S</strain>
    </source>
</reference>
<gene>
    <name evidence="3" type="ORF">JOL79_13425</name>
</gene>
<dbReference type="Pfam" id="PF16751">
    <property type="entry name" value="RsdA_SigD_bd"/>
    <property type="match status" value="1"/>
</dbReference>